<sequence length="298" mass="33283">MSNFWHWWIVLLTTACLVLVTWVLFSTRKAQRKEMTEETTGHAYDGIEEYDNPLPHWWFIMFIATLVFTVGYLILYPGMGKWEGVLGWTQVGELERDQQKHERKYAPEFARYAATPIEELIKNPKALKMGERVFINNCALCHGMDAGGNFGFPNLADNDWLYGGTPDAIKATIAHGRQGQMPAWGAVIGDKGVKQVASYVRELSSIDTGASEADLVTGKKIFNTTCAVCHNADGTGNFALGAPNLTNNVWLYGSSQAQVEYTIRQGRNGVMPPWDNILGDEKVHLVTAYVYSLTHKAE</sequence>
<dbReference type="Proteomes" id="UP000027997">
    <property type="component" value="Unassembled WGS sequence"/>
</dbReference>
<evidence type="ECO:0000256" key="8">
    <source>
        <dbReference type="ARBA" id="ARBA00022660"/>
    </source>
</evidence>
<feature type="binding site" description="axial binding residue" evidence="20">
    <location>
        <position position="230"/>
    </location>
    <ligand>
        <name>heme c</name>
        <dbReference type="ChEBI" id="CHEBI:61717"/>
        <label>2</label>
    </ligand>
    <ligandPart>
        <name>Fe</name>
        <dbReference type="ChEBI" id="CHEBI:18248"/>
    </ligandPart>
</feature>
<dbReference type="NCBIfam" id="TIGR00782">
    <property type="entry name" value="ccoP"/>
    <property type="match status" value="1"/>
</dbReference>
<evidence type="ECO:0000256" key="5">
    <source>
        <dbReference type="ARBA" id="ARBA00022475"/>
    </source>
</evidence>
<feature type="binding site" description="covalent" evidence="21">
    <location>
        <position position="141"/>
    </location>
    <ligand>
        <name>heme c</name>
        <dbReference type="ChEBI" id="CHEBI:61717"/>
        <label>1</label>
    </ligand>
</feature>
<dbReference type="InterPro" id="IPR036909">
    <property type="entry name" value="Cyt_c-like_dom_sf"/>
</dbReference>
<dbReference type="Pfam" id="PF14715">
    <property type="entry name" value="FixP_N"/>
    <property type="match status" value="1"/>
</dbReference>
<comment type="caution">
    <text evidence="24">The sequence shown here is derived from an EMBL/GenBank/DDBJ whole genome shotgun (WGS) entry which is preliminary data.</text>
</comment>
<keyword evidence="6 19" id="KW-0997">Cell inner membrane</keyword>
<dbReference type="GO" id="GO:0005886">
    <property type="term" value="C:plasma membrane"/>
    <property type="evidence" value="ECO:0007669"/>
    <property type="project" value="UniProtKB-SubCell"/>
</dbReference>
<dbReference type="eggNOG" id="COG2010">
    <property type="taxonomic scope" value="Bacteria"/>
</dbReference>
<reference evidence="24 25" key="1">
    <citation type="submission" date="2014-06" db="EMBL/GenBank/DDBJ databases">
        <title>Whole Genome Sequences of Three Symbiotic Endozoicomonas Bacteria.</title>
        <authorList>
            <person name="Neave M.J."/>
            <person name="Apprill A."/>
            <person name="Voolstra C.R."/>
        </authorList>
    </citation>
    <scope>NUCLEOTIDE SEQUENCE [LARGE SCALE GENOMIC DNA]</scope>
    <source>
        <strain evidence="24 25">DSM 22380</strain>
    </source>
</reference>
<evidence type="ECO:0000313" key="25">
    <source>
        <dbReference type="Proteomes" id="UP000027997"/>
    </source>
</evidence>
<feature type="binding site" description="covalent" evidence="21">
    <location>
        <position position="138"/>
    </location>
    <ligand>
        <name>heme c</name>
        <dbReference type="ChEBI" id="CHEBI:61717"/>
        <label>1</label>
    </ligand>
</feature>
<feature type="binding site" description="covalent" evidence="21">
    <location>
        <position position="226"/>
    </location>
    <ligand>
        <name>heme c</name>
        <dbReference type="ChEBI" id="CHEBI:61717"/>
        <label>2</label>
    </ligand>
</feature>
<evidence type="ECO:0000256" key="2">
    <source>
        <dbReference type="ARBA" id="ARBA00004673"/>
    </source>
</evidence>
<keyword evidence="4 19" id="KW-0813">Transport</keyword>
<feature type="binding site" description="axial binding residue" evidence="20">
    <location>
        <position position="142"/>
    </location>
    <ligand>
        <name>heme c</name>
        <dbReference type="ChEBI" id="CHEBI:61717"/>
        <label>1</label>
    </ligand>
    <ligandPart>
        <name>Fe</name>
        <dbReference type="ChEBI" id="CHEBI:18248"/>
    </ligandPart>
</feature>
<comment type="cofactor">
    <cofactor evidence="19 21">
        <name>heme c</name>
        <dbReference type="ChEBI" id="CHEBI:61717"/>
    </cofactor>
    <text evidence="19 21">Binds 2 heme C groups per subunit.</text>
</comment>
<evidence type="ECO:0000256" key="1">
    <source>
        <dbReference type="ARBA" id="ARBA00004533"/>
    </source>
</evidence>
<keyword evidence="17 19" id="KW-0406">Ion transport</keyword>
<dbReference type="InterPro" id="IPR050597">
    <property type="entry name" value="Cytochrome_c_Oxidase_Subunit"/>
</dbReference>
<keyword evidence="5 19" id="KW-1003">Cell membrane</keyword>
<dbReference type="InterPro" id="IPR009056">
    <property type="entry name" value="Cyt_c-like_dom"/>
</dbReference>
<evidence type="ECO:0000256" key="18">
    <source>
        <dbReference type="ARBA" id="ARBA00023136"/>
    </source>
</evidence>
<evidence type="ECO:0000256" key="14">
    <source>
        <dbReference type="ARBA" id="ARBA00022989"/>
    </source>
</evidence>
<evidence type="ECO:0000256" key="11">
    <source>
        <dbReference type="ARBA" id="ARBA00022737"/>
    </source>
</evidence>
<feature type="binding site" description="axial binding residue" evidence="20">
    <location>
        <position position="181"/>
    </location>
    <ligand>
        <name>heme c</name>
        <dbReference type="ChEBI" id="CHEBI:61717"/>
        <label>2</label>
    </ligand>
    <ligandPart>
        <name>Fe</name>
        <dbReference type="ChEBI" id="CHEBI:18248"/>
    </ligandPart>
</feature>
<dbReference type="UniPathway" id="UPA00705"/>
<evidence type="ECO:0000256" key="15">
    <source>
        <dbReference type="ARBA" id="ARBA00023002"/>
    </source>
</evidence>
<evidence type="ECO:0000256" key="20">
    <source>
        <dbReference type="PIRSR" id="PIRSR000006-1"/>
    </source>
</evidence>
<dbReference type="InterPro" id="IPR032858">
    <property type="entry name" value="CcoP_N"/>
</dbReference>
<feature type="domain" description="Cytochrome c" evidence="23">
    <location>
        <begin position="125"/>
        <end position="204"/>
    </location>
</feature>
<keyword evidence="7 19" id="KW-0349">Heme</keyword>
<evidence type="ECO:0000256" key="12">
    <source>
        <dbReference type="ARBA" id="ARBA00022781"/>
    </source>
</evidence>
<evidence type="ECO:0000256" key="19">
    <source>
        <dbReference type="PIRNR" id="PIRNR000006"/>
    </source>
</evidence>
<evidence type="ECO:0000256" key="7">
    <source>
        <dbReference type="ARBA" id="ARBA00022617"/>
    </source>
</evidence>
<dbReference type="GO" id="GO:0016491">
    <property type="term" value="F:oxidoreductase activity"/>
    <property type="evidence" value="ECO:0007669"/>
    <property type="project" value="UniProtKB-KW"/>
</dbReference>
<keyword evidence="8 19" id="KW-0679">Respiratory chain</keyword>
<evidence type="ECO:0000256" key="4">
    <source>
        <dbReference type="ARBA" id="ARBA00022448"/>
    </source>
</evidence>
<organism evidence="24 25">
    <name type="scientific">Endozoicomonas elysicola</name>
    <dbReference type="NCBI Taxonomy" id="305900"/>
    <lineage>
        <taxon>Bacteria</taxon>
        <taxon>Pseudomonadati</taxon>
        <taxon>Pseudomonadota</taxon>
        <taxon>Gammaproteobacteria</taxon>
        <taxon>Oceanospirillales</taxon>
        <taxon>Endozoicomonadaceae</taxon>
        <taxon>Endozoicomonas</taxon>
    </lineage>
</organism>
<evidence type="ECO:0000256" key="16">
    <source>
        <dbReference type="ARBA" id="ARBA00023004"/>
    </source>
</evidence>
<feature type="transmembrane region" description="Helical" evidence="22">
    <location>
        <begin position="6"/>
        <end position="25"/>
    </location>
</feature>
<feature type="binding site" description="covalent" evidence="21">
    <location>
        <position position="229"/>
    </location>
    <ligand>
        <name>heme c</name>
        <dbReference type="ChEBI" id="CHEBI:61717"/>
        <label>2</label>
    </ligand>
</feature>
<dbReference type="Gene3D" id="1.10.760.10">
    <property type="entry name" value="Cytochrome c-like domain"/>
    <property type="match status" value="2"/>
</dbReference>
<dbReference type="PROSITE" id="PS51007">
    <property type="entry name" value="CYTC"/>
    <property type="match status" value="2"/>
</dbReference>
<evidence type="ECO:0000256" key="9">
    <source>
        <dbReference type="ARBA" id="ARBA00022692"/>
    </source>
</evidence>
<feature type="binding site" description="axial binding residue" evidence="20">
    <location>
        <position position="271"/>
    </location>
    <ligand>
        <name>heme c</name>
        <dbReference type="ChEBI" id="CHEBI:61717"/>
        <label>1</label>
    </ligand>
    <ligandPart>
        <name>Fe</name>
        <dbReference type="ChEBI" id="CHEBI:18248"/>
    </ligandPart>
</feature>
<keyword evidence="15 19" id="KW-0560">Oxidoreductase</keyword>
<dbReference type="GO" id="GO:0005506">
    <property type="term" value="F:iron ion binding"/>
    <property type="evidence" value="ECO:0007669"/>
    <property type="project" value="InterPro"/>
</dbReference>
<comment type="similarity">
    <text evidence="3 19">Belongs to the CcoP / FixP family.</text>
</comment>
<keyword evidence="9 22" id="KW-0812">Transmembrane</keyword>
<dbReference type="GO" id="GO:0006119">
    <property type="term" value="P:oxidative phosphorylation"/>
    <property type="evidence" value="ECO:0007669"/>
    <property type="project" value="UniProtKB-UniPathway"/>
</dbReference>
<evidence type="ECO:0000256" key="10">
    <source>
        <dbReference type="ARBA" id="ARBA00022723"/>
    </source>
</evidence>
<keyword evidence="11" id="KW-0677">Repeat</keyword>
<dbReference type="STRING" id="305900.GV64_19005"/>
<dbReference type="EMBL" id="JOJP01000001">
    <property type="protein sequence ID" value="KEI72538.1"/>
    <property type="molecule type" value="Genomic_DNA"/>
</dbReference>
<dbReference type="InterPro" id="IPR004678">
    <property type="entry name" value="Cyt_c_oxidase_cbb3_su3"/>
</dbReference>
<dbReference type="PANTHER" id="PTHR33751:SF1">
    <property type="entry name" value="CBB3-TYPE CYTOCHROME C OXIDASE SUBUNIT FIXP"/>
    <property type="match status" value="1"/>
</dbReference>
<keyword evidence="14 22" id="KW-1133">Transmembrane helix</keyword>
<dbReference type="Pfam" id="PF13442">
    <property type="entry name" value="Cytochrome_CBB3"/>
    <property type="match status" value="2"/>
</dbReference>
<comment type="function">
    <text evidence="19">C-type cytochrome. Part of the cbb3-type cytochrome c oxidase complex.</text>
</comment>
<keyword evidence="16 19" id="KW-0408">Iron</keyword>
<protein>
    <recommendedName>
        <fullName evidence="19">Cbb3-type cytochrome c oxidase subunit</fullName>
    </recommendedName>
</protein>
<evidence type="ECO:0000256" key="13">
    <source>
        <dbReference type="ARBA" id="ARBA00022982"/>
    </source>
</evidence>
<dbReference type="GO" id="GO:0009055">
    <property type="term" value="F:electron transfer activity"/>
    <property type="evidence" value="ECO:0007669"/>
    <property type="project" value="InterPro"/>
</dbReference>
<evidence type="ECO:0000256" key="6">
    <source>
        <dbReference type="ARBA" id="ARBA00022519"/>
    </source>
</evidence>
<dbReference type="InterPro" id="IPR038414">
    <property type="entry name" value="CcoP_N_sf"/>
</dbReference>
<evidence type="ECO:0000256" key="21">
    <source>
        <dbReference type="PIRSR" id="PIRSR000006-2"/>
    </source>
</evidence>
<dbReference type="AlphaFoldDB" id="A0A081KEG2"/>
<feature type="transmembrane region" description="Helical" evidence="22">
    <location>
        <begin position="57"/>
        <end position="76"/>
    </location>
</feature>
<dbReference type="PRINTS" id="PR00605">
    <property type="entry name" value="CYTCHROMECIC"/>
</dbReference>
<keyword evidence="18 19" id="KW-0472">Membrane</keyword>
<proteinExistence type="inferred from homology"/>
<evidence type="ECO:0000256" key="17">
    <source>
        <dbReference type="ARBA" id="ARBA00023065"/>
    </source>
</evidence>
<evidence type="ECO:0000256" key="3">
    <source>
        <dbReference type="ARBA" id="ARBA00006113"/>
    </source>
</evidence>
<dbReference type="PANTHER" id="PTHR33751">
    <property type="entry name" value="CBB3-TYPE CYTOCHROME C OXIDASE SUBUNIT FIXP"/>
    <property type="match status" value="1"/>
</dbReference>
<accession>A0A081KEG2</accession>
<dbReference type="SUPFAM" id="SSF46626">
    <property type="entry name" value="Cytochrome c"/>
    <property type="match status" value="2"/>
</dbReference>
<dbReference type="InterPro" id="IPR008168">
    <property type="entry name" value="Cyt_C_IC"/>
</dbReference>
<name>A0A081KEG2_9GAMM</name>
<evidence type="ECO:0000313" key="24">
    <source>
        <dbReference type="EMBL" id="KEI72538.1"/>
    </source>
</evidence>
<comment type="subunit">
    <text evidence="19">Component of the cbb3-type cytochrome c oxidase.</text>
</comment>
<dbReference type="GO" id="GO:0020037">
    <property type="term" value="F:heme binding"/>
    <property type="evidence" value="ECO:0007669"/>
    <property type="project" value="InterPro"/>
</dbReference>
<keyword evidence="10 19" id="KW-0479">Metal-binding</keyword>
<feature type="domain" description="Cytochrome c" evidence="23">
    <location>
        <begin position="213"/>
        <end position="294"/>
    </location>
</feature>
<evidence type="ECO:0000256" key="22">
    <source>
        <dbReference type="SAM" id="Phobius"/>
    </source>
</evidence>
<evidence type="ECO:0000259" key="23">
    <source>
        <dbReference type="PROSITE" id="PS51007"/>
    </source>
</evidence>
<comment type="subcellular location">
    <subcellularLocation>
        <location evidence="1 19">Cell inner membrane</location>
    </subcellularLocation>
</comment>
<dbReference type="GO" id="GO:1902600">
    <property type="term" value="P:proton transmembrane transport"/>
    <property type="evidence" value="ECO:0007669"/>
    <property type="project" value="UniProtKB-KW"/>
</dbReference>
<gene>
    <name evidence="24" type="ORF">GV64_19005</name>
</gene>
<keyword evidence="12 19" id="KW-0375">Hydrogen ion transport</keyword>
<keyword evidence="13 19" id="KW-0249">Electron transport</keyword>
<dbReference type="PIRSF" id="PIRSF000006">
    <property type="entry name" value="Cbb3-Cox_fixP"/>
    <property type="match status" value="1"/>
</dbReference>
<comment type="pathway">
    <text evidence="2 19">Energy metabolism; oxidative phosphorylation.</text>
</comment>
<dbReference type="RefSeq" id="WP_020584899.1">
    <property type="nucleotide sequence ID" value="NZ_JOJP01000001.1"/>
</dbReference>
<dbReference type="Gene3D" id="6.10.280.130">
    <property type="match status" value="1"/>
</dbReference>
<keyword evidence="25" id="KW-1185">Reference proteome</keyword>